<feature type="transmembrane region" description="Helical" evidence="5">
    <location>
        <begin position="12"/>
        <end position="36"/>
    </location>
</feature>
<name>A0A6J4UYE6_9BACT</name>
<evidence type="ECO:0000256" key="1">
    <source>
        <dbReference type="ARBA" id="ARBA00004370"/>
    </source>
</evidence>
<dbReference type="EMBL" id="CADCWN010000082">
    <property type="protein sequence ID" value="CAA9561555.1"/>
    <property type="molecule type" value="Genomic_DNA"/>
</dbReference>
<proteinExistence type="predicted"/>
<comment type="subcellular location">
    <subcellularLocation>
        <location evidence="1">Membrane</location>
    </subcellularLocation>
</comment>
<sequence length="211" mass="22483">MRATSRLLANFAFLFALAVWGGMVVFFTFITTPIVFDTLDRDLAAGLLGELFPRYFQLQIICSAVALAFVAGRLLFGAPPRGVTIAAAVLLTVALGIGLYNAFAVQPELAAAQARVGSFVTTPRDDPARLAYGRLHGRAMILNGLAALLGGATLALAAYNPALLTRRDERAVITVATATDGANREARLQPPAHLSIKTKNRKSIYTLILSI</sequence>
<feature type="transmembrane region" description="Helical" evidence="5">
    <location>
        <begin position="139"/>
        <end position="159"/>
    </location>
</feature>
<evidence type="ECO:0000313" key="7">
    <source>
        <dbReference type="EMBL" id="CAA9561555.1"/>
    </source>
</evidence>
<keyword evidence="2 5" id="KW-0812">Transmembrane</keyword>
<protein>
    <recommendedName>
        <fullName evidence="6">TMEM205-like domain-containing protein</fullName>
    </recommendedName>
</protein>
<evidence type="ECO:0000256" key="2">
    <source>
        <dbReference type="ARBA" id="ARBA00022692"/>
    </source>
</evidence>
<evidence type="ECO:0000256" key="3">
    <source>
        <dbReference type="ARBA" id="ARBA00022989"/>
    </source>
</evidence>
<feature type="transmembrane region" description="Helical" evidence="5">
    <location>
        <begin position="83"/>
        <end position="103"/>
    </location>
</feature>
<accession>A0A6J4UYE6</accession>
<feature type="domain" description="TMEM205-like" evidence="6">
    <location>
        <begin position="16"/>
        <end position="114"/>
    </location>
</feature>
<keyword evidence="3 5" id="KW-1133">Transmembrane helix</keyword>
<gene>
    <name evidence="7" type="ORF">AVDCRST_MAG18-1127</name>
</gene>
<feature type="transmembrane region" description="Helical" evidence="5">
    <location>
        <begin position="56"/>
        <end position="76"/>
    </location>
</feature>
<evidence type="ECO:0000256" key="5">
    <source>
        <dbReference type="SAM" id="Phobius"/>
    </source>
</evidence>
<dbReference type="AlphaFoldDB" id="A0A6J4UYE6"/>
<dbReference type="Pfam" id="PF13664">
    <property type="entry name" value="DUF4149"/>
    <property type="match status" value="1"/>
</dbReference>
<dbReference type="GO" id="GO:0016020">
    <property type="term" value="C:membrane"/>
    <property type="evidence" value="ECO:0007669"/>
    <property type="project" value="UniProtKB-SubCell"/>
</dbReference>
<organism evidence="7">
    <name type="scientific">uncultured Thermomicrobiales bacterium</name>
    <dbReference type="NCBI Taxonomy" id="1645740"/>
    <lineage>
        <taxon>Bacteria</taxon>
        <taxon>Pseudomonadati</taxon>
        <taxon>Thermomicrobiota</taxon>
        <taxon>Thermomicrobia</taxon>
        <taxon>Thermomicrobiales</taxon>
        <taxon>environmental samples</taxon>
    </lineage>
</organism>
<evidence type="ECO:0000256" key="4">
    <source>
        <dbReference type="ARBA" id="ARBA00023136"/>
    </source>
</evidence>
<reference evidence="7" key="1">
    <citation type="submission" date="2020-02" db="EMBL/GenBank/DDBJ databases">
        <authorList>
            <person name="Meier V. D."/>
        </authorList>
    </citation>
    <scope>NUCLEOTIDE SEQUENCE</scope>
    <source>
        <strain evidence="7">AVDCRST_MAG18</strain>
    </source>
</reference>
<evidence type="ECO:0000259" key="6">
    <source>
        <dbReference type="Pfam" id="PF13664"/>
    </source>
</evidence>
<dbReference type="InterPro" id="IPR025423">
    <property type="entry name" value="TMEM205-like"/>
</dbReference>
<keyword evidence="4 5" id="KW-0472">Membrane</keyword>